<dbReference type="AlphaFoldDB" id="A0A2M7V887"/>
<dbReference type="Proteomes" id="UP000228568">
    <property type="component" value="Unassembled WGS sequence"/>
</dbReference>
<name>A0A2M7V887_9BACT</name>
<feature type="non-terminal residue" evidence="1">
    <location>
        <position position="240"/>
    </location>
</feature>
<gene>
    <name evidence="1" type="ORF">COX81_02130</name>
</gene>
<proteinExistence type="predicted"/>
<organism evidence="1 2">
    <name type="scientific">Candidatus Magasanikbacteria bacterium CG_4_10_14_0_2_um_filter_37_12</name>
    <dbReference type="NCBI Taxonomy" id="1974637"/>
    <lineage>
        <taxon>Bacteria</taxon>
        <taxon>Candidatus Magasanikiibacteriota</taxon>
    </lineage>
</organism>
<reference evidence="2" key="1">
    <citation type="submission" date="2017-09" db="EMBL/GenBank/DDBJ databases">
        <title>Depth-based differentiation of microbial function through sediment-hosted aquifers and enrichment of novel symbionts in the deep terrestrial subsurface.</title>
        <authorList>
            <person name="Probst A.J."/>
            <person name="Ladd B."/>
            <person name="Jarett J.K."/>
            <person name="Geller-Mcgrath D.E."/>
            <person name="Sieber C.M.K."/>
            <person name="Emerson J.B."/>
            <person name="Anantharaman K."/>
            <person name="Thomas B.C."/>
            <person name="Malmstrom R."/>
            <person name="Stieglmeier M."/>
            <person name="Klingl A."/>
            <person name="Woyke T."/>
            <person name="Ryan C.M."/>
            <person name="Banfield J.F."/>
        </authorList>
    </citation>
    <scope>NUCLEOTIDE SEQUENCE [LARGE SCALE GENOMIC DNA]</scope>
</reference>
<evidence type="ECO:0000313" key="1">
    <source>
        <dbReference type="EMBL" id="PIZ94976.1"/>
    </source>
</evidence>
<evidence type="ECO:0000313" key="2">
    <source>
        <dbReference type="Proteomes" id="UP000228568"/>
    </source>
</evidence>
<protein>
    <submittedName>
        <fullName evidence="1">Uncharacterized protein</fullName>
    </submittedName>
</protein>
<dbReference type="EMBL" id="PFPK01000024">
    <property type="protein sequence ID" value="PIZ94976.1"/>
    <property type="molecule type" value="Genomic_DNA"/>
</dbReference>
<feature type="non-terminal residue" evidence="1">
    <location>
        <position position="1"/>
    </location>
</feature>
<comment type="caution">
    <text evidence="1">The sequence shown here is derived from an EMBL/GenBank/DDBJ whole genome shotgun (WGS) entry which is preliminary data.</text>
</comment>
<accession>A0A2M7V887</accession>
<sequence length="240" mass="26844">VFAGPTHNFDPNTWYRVVLTTGIESLPILISSSGLEKSFPLQVDKSIKELNSLLDTIVHEVAYYYDFRTGNEDNICLLLGAYIEPYEKTVTKLGELMSKWGLDSPFYYFVEGKADKKCTMLNVGDLPWGWSSEYPDQATITKAVSEDYPHSRAGAEAILNSPNGVEFYASANFVPSDKLEEDYTEIASQFKDPIDASTSTLYIVLGPPHVTYFEPNCAESCPNAIILAEFNRHMATTTYQ</sequence>